<dbReference type="Gene3D" id="3.40.50.300">
    <property type="entry name" value="P-loop containing nucleotide triphosphate hydrolases"/>
    <property type="match status" value="1"/>
</dbReference>
<feature type="domain" description="FeoB-type G" evidence="14">
    <location>
        <begin position="5"/>
        <end position="172"/>
    </location>
</feature>
<organism evidence="15 16">
    <name type="scientific">Flavobacterium granuli</name>
    <dbReference type="NCBI Taxonomy" id="280093"/>
    <lineage>
        <taxon>Bacteria</taxon>
        <taxon>Pseudomonadati</taxon>
        <taxon>Bacteroidota</taxon>
        <taxon>Flavobacteriia</taxon>
        <taxon>Flavobacteriales</taxon>
        <taxon>Flavobacteriaceae</taxon>
        <taxon>Flavobacterium</taxon>
    </lineage>
</organism>
<dbReference type="SUPFAM" id="SSF52540">
    <property type="entry name" value="P-loop containing nucleoside triphosphate hydrolases"/>
    <property type="match status" value="1"/>
</dbReference>
<gene>
    <name evidence="15" type="ORF">J2W95_001813</name>
</gene>
<accession>A0ABU1S290</accession>
<dbReference type="Pfam" id="PF07670">
    <property type="entry name" value="Gate"/>
    <property type="match status" value="2"/>
</dbReference>
<keyword evidence="2 13" id="KW-0813">Transport</keyword>
<evidence type="ECO:0000256" key="5">
    <source>
        <dbReference type="ARBA" id="ARBA00022692"/>
    </source>
</evidence>
<name>A0ABU1S290_9FLAO</name>
<evidence type="ECO:0000256" key="2">
    <source>
        <dbReference type="ARBA" id="ARBA00022448"/>
    </source>
</evidence>
<dbReference type="InterPro" id="IPR027417">
    <property type="entry name" value="P-loop_NTPase"/>
</dbReference>
<dbReference type="PANTHER" id="PTHR43185">
    <property type="entry name" value="FERROUS IRON TRANSPORT PROTEIN B"/>
    <property type="match status" value="1"/>
</dbReference>
<feature type="transmembrane region" description="Helical" evidence="13">
    <location>
        <begin position="333"/>
        <end position="357"/>
    </location>
</feature>
<evidence type="ECO:0000256" key="10">
    <source>
        <dbReference type="ARBA" id="ARBA00023134"/>
    </source>
</evidence>
<evidence type="ECO:0000256" key="12">
    <source>
        <dbReference type="NCBIfam" id="TIGR00437"/>
    </source>
</evidence>
<evidence type="ECO:0000313" key="16">
    <source>
        <dbReference type="Proteomes" id="UP001261871"/>
    </source>
</evidence>
<keyword evidence="16" id="KW-1185">Reference proteome</keyword>
<keyword evidence="11 13" id="KW-0472">Membrane</keyword>
<keyword evidence="10 13" id="KW-0342">GTP-binding</keyword>
<dbReference type="InterPro" id="IPR006073">
    <property type="entry name" value="GTP-bd"/>
</dbReference>
<keyword evidence="4 13" id="KW-0410">Iron transport</keyword>
<keyword evidence="3" id="KW-1003">Cell membrane</keyword>
<keyword evidence="6" id="KW-0547">Nucleotide-binding</keyword>
<dbReference type="CDD" id="cd01879">
    <property type="entry name" value="FeoB"/>
    <property type="match status" value="1"/>
</dbReference>
<comment type="caution">
    <text evidence="15">The sequence shown here is derived from an EMBL/GenBank/DDBJ whole genome shotgun (WGS) entry which is preliminary data.</text>
</comment>
<evidence type="ECO:0000313" key="15">
    <source>
        <dbReference type="EMBL" id="MDR6845114.1"/>
    </source>
</evidence>
<keyword evidence="9" id="KW-0406">Ion transport</keyword>
<protein>
    <recommendedName>
        <fullName evidence="12 13">Ferrous iron transport protein B</fullName>
    </recommendedName>
</protein>
<dbReference type="Pfam" id="PF07664">
    <property type="entry name" value="FeoB_C"/>
    <property type="match status" value="1"/>
</dbReference>
<comment type="subcellular location">
    <subcellularLocation>
        <location evidence="13">Cell inner membrane</location>
        <topology evidence="13">Multi-pass membrane protein</topology>
    </subcellularLocation>
    <subcellularLocation>
        <location evidence="1">Cell membrane</location>
        <topology evidence="1">Multi-pass membrane protein</topology>
    </subcellularLocation>
</comment>
<evidence type="ECO:0000256" key="13">
    <source>
        <dbReference type="RuleBase" id="RU362098"/>
    </source>
</evidence>
<evidence type="ECO:0000256" key="1">
    <source>
        <dbReference type="ARBA" id="ARBA00004651"/>
    </source>
</evidence>
<evidence type="ECO:0000256" key="6">
    <source>
        <dbReference type="ARBA" id="ARBA00022741"/>
    </source>
</evidence>
<dbReference type="EMBL" id="JAVDTX010000003">
    <property type="protein sequence ID" value="MDR6845114.1"/>
    <property type="molecule type" value="Genomic_DNA"/>
</dbReference>
<evidence type="ECO:0000256" key="7">
    <source>
        <dbReference type="ARBA" id="ARBA00022989"/>
    </source>
</evidence>
<keyword evidence="5 13" id="KW-0812">Transmembrane</keyword>
<dbReference type="NCBIfam" id="TIGR00437">
    <property type="entry name" value="feoB"/>
    <property type="match status" value="1"/>
</dbReference>
<keyword evidence="8 13" id="KW-0408">Iron</keyword>
<reference evidence="15 16" key="1">
    <citation type="submission" date="2023-07" db="EMBL/GenBank/DDBJ databases">
        <title>Sorghum-associated microbial communities from plants grown in Nebraska, USA.</title>
        <authorList>
            <person name="Schachtman D."/>
        </authorList>
    </citation>
    <scope>NUCLEOTIDE SEQUENCE [LARGE SCALE GENOMIC DNA]</scope>
    <source>
        <strain evidence="15 16">BE124</strain>
    </source>
</reference>
<sequence length="699" mass="78016">MSLKNINVALIGNPNVGKTSVFNQLTGLNQQVGNYPGITVEKKMGFCKLPNNIKANILDLPGTYSLNASSIDESVVIELLLNKNDRLYPDVALVVTDVENLKRNLLLYTQIKDLEIPTILVINMADRMEHKGISLDIPYLEEHLKTKIALISSRKGHGIEELKNLIVSYKTISAEPCLNASVIDTEYFNSLRQAFPNQLLYKLWLVITQDVNFLNLERNEIRSTFTKSHSDLKRLQQKETIKRYQFINDVLKEGLKVDSSVAKDFRSKLDRVLTHKVWGYAIFFVILFVIFQSIFEWSKIPMDFIDISFATLSSMTSEHLPSGMLTNLISQGIIPGIGGILIFIPQIAFLFLFISILEESGYMSRVVFLMDKIMRRFGLSGKSVVPLISGTACAIPAIMATRNIENWKERLITILVTPFTTCSARLPVYAIIIGLVIPDTYVFGILNLQGLTLMLLYVIGFGMAILSAYILNIILKVKGKTFFVVEMPNYKLPLFKNVVINVIEKTKAFVFGAGKIILAISIILWFLASYGPGKQFKNAEAIVIENTKTNPLSETEFNNAVASQKLENSYIGLMGRGIEPVISPLGYDWKIGIAIISSFAAREVFVGTLATIYSVGGTDNENTIKNKMAAEVNPITGEKIFNFASGISLLMFYAFAMQCASTLAITKKETNSWKWPAGQLVFMSILAYVVALIAFQILK</sequence>
<feature type="transmembrane region" description="Helical" evidence="13">
    <location>
        <begin position="428"/>
        <end position="448"/>
    </location>
</feature>
<dbReference type="InterPro" id="IPR030389">
    <property type="entry name" value="G_FEOB_dom"/>
</dbReference>
<dbReference type="PROSITE" id="PS51711">
    <property type="entry name" value="G_FEOB"/>
    <property type="match status" value="1"/>
</dbReference>
<dbReference type="PRINTS" id="PR00326">
    <property type="entry name" value="GTP1OBG"/>
</dbReference>
<dbReference type="InterPro" id="IPR003373">
    <property type="entry name" value="Fe2_transport_prot-B"/>
</dbReference>
<feature type="transmembrane region" description="Helical" evidence="13">
    <location>
        <begin position="455"/>
        <end position="475"/>
    </location>
</feature>
<evidence type="ECO:0000256" key="4">
    <source>
        <dbReference type="ARBA" id="ARBA00022496"/>
    </source>
</evidence>
<dbReference type="InterPro" id="IPR011640">
    <property type="entry name" value="Fe2_transport_prot_B_C"/>
</dbReference>
<keyword evidence="7 13" id="KW-1133">Transmembrane helix</keyword>
<feature type="transmembrane region" description="Helical" evidence="13">
    <location>
        <begin position="508"/>
        <end position="528"/>
    </location>
</feature>
<dbReference type="InterPro" id="IPR005225">
    <property type="entry name" value="Small_GTP-bd"/>
</dbReference>
<dbReference type="InterPro" id="IPR050860">
    <property type="entry name" value="FeoB_GTPase"/>
</dbReference>
<feature type="transmembrane region" description="Helical" evidence="13">
    <location>
        <begin position="677"/>
        <end position="698"/>
    </location>
</feature>
<feature type="transmembrane region" description="Helical" evidence="13">
    <location>
        <begin position="640"/>
        <end position="665"/>
    </location>
</feature>
<proteinExistence type="inferred from homology"/>
<dbReference type="Pfam" id="PF02421">
    <property type="entry name" value="FeoB_N"/>
    <property type="match status" value="1"/>
</dbReference>
<evidence type="ECO:0000256" key="8">
    <source>
        <dbReference type="ARBA" id="ARBA00023004"/>
    </source>
</evidence>
<dbReference type="PANTHER" id="PTHR43185:SF1">
    <property type="entry name" value="FE(2+) TRANSPORTER FEOB"/>
    <property type="match status" value="1"/>
</dbReference>
<comment type="similarity">
    <text evidence="13">Belongs to the TRAFAC class TrmE-Era-EngA-EngB-Septin-like GTPase superfamily. FeoB GTPase (TC 9.A.8) family.</text>
</comment>
<feature type="transmembrane region" description="Helical" evidence="13">
    <location>
        <begin position="277"/>
        <end position="295"/>
    </location>
</feature>
<dbReference type="InterPro" id="IPR011642">
    <property type="entry name" value="Gate_dom"/>
</dbReference>
<evidence type="ECO:0000256" key="3">
    <source>
        <dbReference type="ARBA" id="ARBA00022475"/>
    </source>
</evidence>
<evidence type="ECO:0000259" key="14">
    <source>
        <dbReference type="PROSITE" id="PS51711"/>
    </source>
</evidence>
<comment type="function">
    <text evidence="13">Probable transporter of a GTP-driven Fe(2+) uptake system.</text>
</comment>
<evidence type="ECO:0000256" key="11">
    <source>
        <dbReference type="ARBA" id="ARBA00023136"/>
    </source>
</evidence>
<evidence type="ECO:0000256" key="9">
    <source>
        <dbReference type="ARBA" id="ARBA00023065"/>
    </source>
</evidence>
<dbReference type="Proteomes" id="UP001261871">
    <property type="component" value="Unassembled WGS sequence"/>
</dbReference>
<feature type="transmembrane region" description="Helical" evidence="13">
    <location>
        <begin position="377"/>
        <end position="399"/>
    </location>
</feature>
<dbReference type="RefSeq" id="WP_310006092.1">
    <property type="nucleotide sequence ID" value="NZ_JAVDTX010000003.1"/>
</dbReference>
<dbReference type="NCBIfam" id="TIGR00231">
    <property type="entry name" value="small_GTP"/>
    <property type="match status" value="1"/>
</dbReference>